<name>A0A084AEK4_LACLC</name>
<evidence type="ECO:0000313" key="2">
    <source>
        <dbReference type="EMBL" id="KEY63733.1"/>
    </source>
</evidence>
<proteinExistence type="predicted"/>
<dbReference type="PATRIC" id="fig|1415168.3.peg.62"/>
<keyword evidence="1" id="KW-1133">Transmembrane helix</keyword>
<feature type="transmembrane region" description="Helical" evidence="1">
    <location>
        <begin position="27"/>
        <end position="47"/>
    </location>
</feature>
<dbReference type="AlphaFoldDB" id="A0A084AEK4"/>
<evidence type="ECO:0000313" key="3">
    <source>
        <dbReference type="Proteomes" id="UP000028401"/>
    </source>
</evidence>
<organism evidence="2 3">
    <name type="scientific">Lactococcus cremoris subsp. cremoris GE214</name>
    <dbReference type="NCBI Taxonomy" id="1415168"/>
    <lineage>
        <taxon>Bacteria</taxon>
        <taxon>Bacillati</taxon>
        <taxon>Bacillota</taxon>
        <taxon>Bacilli</taxon>
        <taxon>Lactobacillales</taxon>
        <taxon>Streptococcaceae</taxon>
        <taxon>Lactococcus</taxon>
        <taxon>Lactococcus cremoris subsp. cremoris</taxon>
    </lineage>
</organism>
<dbReference type="EMBL" id="AZSI01000002">
    <property type="protein sequence ID" value="KEY63733.1"/>
    <property type="molecule type" value="Genomic_DNA"/>
</dbReference>
<keyword evidence="1" id="KW-0472">Membrane</keyword>
<reference evidence="2 3" key="1">
    <citation type="submission" date="2014-06" db="EMBL/GenBank/DDBJ databases">
        <title>Draft genome sequence of the putrescine producing strain Lactococcus lactis subsp cremoris GE214.</title>
        <authorList>
            <person name="Ladero V."/>
            <person name="Linares D.M."/>
            <person name="del Rio B."/>
            <person name="Mayo B."/>
            <person name="Martin M.C."/>
            <person name="Fernandez M."/>
            <person name="Alvarez M.A."/>
        </authorList>
    </citation>
    <scope>NUCLEOTIDE SEQUENCE [LARGE SCALE GENOMIC DNA]</scope>
    <source>
        <strain evidence="2 3">GE214</strain>
    </source>
</reference>
<dbReference type="InterPro" id="IPR032083">
    <property type="entry name" value="DUF4811"/>
</dbReference>
<dbReference type="Proteomes" id="UP000028401">
    <property type="component" value="Unassembled WGS sequence"/>
</dbReference>
<comment type="caution">
    <text evidence="2">The sequence shown here is derived from an EMBL/GenBank/DDBJ whole genome shotgun (WGS) entry which is preliminary data.</text>
</comment>
<keyword evidence="1" id="KW-0812">Transmembrane</keyword>
<sequence length="239" mass="26805">MLIILLLVVFMIGTFFGFMFIKNTIAHWLVGGISFLLLAGSVAMLTMHIKDNWGMKEVTTSSTHQIYTAGDKTAPYGMMIKAEIGKNTDNYVLVYRNSEKAEKADTNFKPNQKNIVEAVKKSATYKLVDDTKATVTTKTTRRVWSSDFYKLLFSIGGEQNELVKQQSVVSVPKDTWLVLTQDQVKKLSQEAPAMQKQMEAQLKADPQKAAQLAALQKSNPTEYAKMQVKQIKQLLGITE</sequence>
<protein>
    <submittedName>
        <fullName evidence="2">Putative membrane protein</fullName>
    </submittedName>
</protein>
<evidence type="ECO:0000256" key="1">
    <source>
        <dbReference type="SAM" id="Phobius"/>
    </source>
</evidence>
<dbReference type="Pfam" id="PF16069">
    <property type="entry name" value="DUF4811"/>
    <property type="match status" value="1"/>
</dbReference>
<dbReference type="RefSeq" id="WP_051804491.1">
    <property type="nucleotide sequence ID" value="NZ_AZSI01000002.1"/>
</dbReference>
<gene>
    <name evidence="2" type="ORF">U725_00055</name>
</gene>
<accession>A0A084AEK4</accession>